<reference evidence="22" key="2">
    <citation type="journal article" date="2021" name="PeerJ">
        <title>Extensive microbial diversity within the chicken gut microbiome revealed by metagenomics and culture.</title>
        <authorList>
            <person name="Gilroy R."/>
            <person name="Ravi A."/>
            <person name="Getino M."/>
            <person name="Pursley I."/>
            <person name="Horton D.L."/>
            <person name="Alikhan N.F."/>
            <person name="Baker D."/>
            <person name="Gharbi K."/>
            <person name="Hall N."/>
            <person name="Watson M."/>
            <person name="Adriaenssens E.M."/>
            <person name="Foster-Nyarko E."/>
            <person name="Jarju S."/>
            <person name="Secka A."/>
            <person name="Antonio M."/>
            <person name="Oren A."/>
            <person name="Chaudhuri R.R."/>
            <person name="La Ragione R."/>
            <person name="Hildebrand F."/>
            <person name="Pallen M.J."/>
        </authorList>
    </citation>
    <scope>NUCLEOTIDE SEQUENCE</scope>
    <source>
        <strain evidence="22">CHK178-757</strain>
    </source>
</reference>
<comment type="similarity">
    <text evidence="18">Belongs to the NnrE/AIBP family.</text>
</comment>
<dbReference type="PROSITE" id="PS51383">
    <property type="entry name" value="YJEF_C_3"/>
    <property type="match status" value="1"/>
</dbReference>
<feature type="binding site" evidence="17">
    <location>
        <position position="323"/>
    </location>
    <ligand>
        <name>(6S)-NADPHX</name>
        <dbReference type="ChEBI" id="CHEBI:64076"/>
    </ligand>
</feature>
<feature type="binding site" evidence="17">
    <location>
        <position position="440"/>
    </location>
    <ligand>
        <name>(6S)-NADPHX</name>
        <dbReference type="ChEBI" id="CHEBI:64076"/>
    </ligand>
</feature>
<dbReference type="GO" id="GO:0052856">
    <property type="term" value="F:NAD(P)HX epimerase activity"/>
    <property type="evidence" value="ECO:0007669"/>
    <property type="project" value="UniProtKB-UniRule"/>
</dbReference>
<dbReference type="NCBIfam" id="TIGR00197">
    <property type="entry name" value="yjeF_nterm"/>
    <property type="match status" value="1"/>
</dbReference>
<dbReference type="EC" id="5.1.99.6" evidence="19"/>
<keyword evidence="6 17" id="KW-0547">Nucleotide-binding</keyword>
<comment type="similarity">
    <text evidence="4 19">In the C-terminal section; belongs to the NnrD/CARKD family.</text>
</comment>
<evidence type="ECO:0000259" key="21">
    <source>
        <dbReference type="PROSITE" id="PS51385"/>
    </source>
</evidence>
<feature type="binding site" evidence="17">
    <location>
        <position position="374"/>
    </location>
    <ligand>
        <name>(6S)-NADPHX</name>
        <dbReference type="ChEBI" id="CHEBI:64076"/>
    </ligand>
</feature>
<comment type="catalytic activity">
    <reaction evidence="15 17 19">
        <text>(6S)-NADHX + ADP = AMP + phosphate + NADH + H(+)</text>
        <dbReference type="Rhea" id="RHEA:32223"/>
        <dbReference type="ChEBI" id="CHEBI:15378"/>
        <dbReference type="ChEBI" id="CHEBI:43474"/>
        <dbReference type="ChEBI" id="CHEBI:57945"/>
        <dbReference type="ChEBI" id="CHEBI:64074"/>
        <dbReference type="ChEBI" id="CHEBI:456215"/>
        <dbReference type="ChEBI" id="CHEBI:456216"/>
        <dbReference type="EC" id="4.2.1.136"/>
    </reaction>
</comment>
<organism evidence="22 23">
    <name type="scientific">Candidatus Scybalocola faecigallinarum</name>
    <dbReference type="NCBI Taxonomy" id="2840941"/>
    <lineage>
        <taxon>Bacteria</taxon>
        <taxon>Bacillati</taxon>
        <taxon>Bacillota</taxon>
        <taxon>Clostridia</taxon>
        <taxon>Lachnospirales</taxon>
        <taxon>Lachnospiraceae</taxon>
        <taxon>Lachnospiraceae incertae sedis</taxon>
        <taxon>Candidatus Scybalocola (ex Gilroy et al. 2021)</taxon>
    </lineage>
</organism>
<keyword evidence="7 17" id="KW-0067">ATP-binding</keyword>
<keyword evidence="9 18" id="KW-0630">Potassium</keyword>
<evidence type="ECO:0000256" key="14">
    <source>
        <dbReference type="ARBA" id="ARBA00025153"/>
    </source>
</evidence>
<proteinExistence type="inferred from homology"/>
<keyword evidence="5 18" id="KW-0479">Metal-binding</keyword>
<protein>
    <recommendedName>
        <fullName evidence="19">Bifunctional NAD(P)H-hydrate repair enzyme</fullName>
    </recommendedName>
    <alternativeName>
        <fullName evidence="19">Nicotinamide nucleotide repair protein</fullName>
    </alternativeName>
    <domain>
        <recommendedName>
            <fullName evidence="19">ADP-dependent (S)-NAD(P)H-hydrate dehydratase</fullName>
            <ecNumber evidence="19">4.2.1.136</ecNumber>
        </recommendedName>
        <alternativeName>
            <fullName evidence="19">ADP-dependent NAD(P)HX dehydratase</fullName>
        </alternativeName>
    </domain>
    <domain>
        <recommendedName>
            <fullName evidence="19">NAD(P)H-hydrate epimerase</fullName>
            <ecNumber evidence="19">5.1.99.6</ecNumber>
        </recommendedName>
    </domain>
</protein>
<evidence type="ECO:0000313" key="23">
    <source>
        <dbReference type="Proteomes" id="UP000823927"/>
    </source>
</evidence>
<dbReference type="PANTHER" id="PTHR12592">
    <property type="entry name" value="ATP-DEPENDENT (S)-NAD(P)H-HYDRATE DEHYDRATASE FAMILY MEMBER"/>
    <property type="match status" value="1"/>
</dbReference>
<dbReference type="Gene3D" id="3.40.50.10260">
    <property type="entry name" value="YjeF N-terminal domain"/>
    <property type="match status" value="1"/>
</dbReference>
<dbReference type="Pfam" id="PF03853">
    <property type="entry name" value="YjeF_N"/>
    <property type="match status" value="1"/>
</dbReference>
<comment type="function">
    <text evidence="17">Catalyzes the dehydration of the S-form of NAD(P)HX at the expense of ADP, which is converted to AMP. Together with NAD(P)HX epimerase, which catalyzes the epimerization of the S- and R-forms, the enzyme allows the repair of both epimers of NAD(P)HX, a damaged form of NAD(P)H that is a result of enzymatic or heat-dependent hydration.</text>
</comment>
<comment type="function">
    <text evidence="18">Catalyzes the epimerization of the S- and R-forms of NAD(P)HX, a damaged form of NAD(P)H that is a result of enzymatic or heat-dependent hydration. This is a prerequisite for the S-specific NAD(P)H-hydrate dehydratase to allow the repair of both epimers of NAD(P)HX.</text>
</comment>
<feature type="binding site" evidence="17">
    <location>
        <position position="258"/>
    </location>
    <ligand>
        <name>(6S)-NADPHX</name>
        <dbReference type="ChEBI" id="CHEBI:64076"/>
    </ligand>
</feature>
<comment type="subunit">
    <text evidence="17">Homotetramer.</text>
</comment>
<comment type="cofactor">
    <cofactor evidence="18 19">
        <name>K(+)</name>
        <dbReference type="ChEBI" id="CHEBI:29103"/>
    </cofactor>
    <text evidence="18 19">Binds 1 potassium ion per subunit.</text>
</comment>
<evidence type="ECO:0000256" key="10">
    <source>
        <dbReference type="ARBA" id="ARBA00023027"/>
    </source>
</evidence>
<comment type="cofactor">
    <cofactor evidence="17">
        <name>Mg(2+)</name>
        <dbReference type="ChEBI" id="CHEBI:18420"/>
    </cofactor>
</comment>
<accession>A0A9D1F369</accession>
<evidence type="ECO:0000256" key="8">
    <source>
        <dbReference type="ARBA" id="ARBA00022857"/>
    </source>
</evidence>
<evidence type="ECO:0000256" key="5">
    <source>
        <dbReference type="ARBA" id="ARBA00022723"/>
    </source>
</evidence>
<dbReference type="GO" id="GO:0046872">
    <property type="term" value="F:metal ion binding"/>
    <property type="evidence" value="ECO:0007669"/>
    <property type="project" value="UniProtKB-UniRule"/>
</dbReference>
<dbReference type="PROSITE" id="PS01050">
    <property type="entry name" value="YJEF_C_2"/>
    <property type="match status" value="1"/>
</dbReference>
<dbReference type="GO" id="GO:0052855">
    <property type="term" value="F:ADP-dependent NAD(P)H-hydrate dehydratase activity"/>
    <property type="evidence" value="ECO:0007669"/>
    <property type="project" value="UniProtKB-UniRule"/>
</dbReference>
<dbReference type="GO" id="GO:0005524">
    <property type="term" value="F:ATP binding"/>
    <property type="evidence" value="ECO:0007669"/>
    <property type="project" value="UniProtKB-UniRule"/>
</dbReference>
<sequence length="497" mass="52886">MIYLADAKEMKSVDSYSIQTLGIPSMVLMERAAYATAVRINALLKERENKKVIAVCGSGNNGGDGLAIVRILHTMGYDASWYMAGDERRATTETAMQLEILGRMGLSPCGGLEALKGAGLIVDAVFGIGLTREVAGEYARTVEAINASGALVCAVDIPSGIGTDRGQVLGCAVKADITVTFGENKLGLVLYPGAAYAGKVFVENIGFPPTAVEQAHIHSFAYEREDLKTCLPKRHPYSNKGTYGKVLVIAGSQHMAGACYFSARAAYGCGCGLVRVYTPCENHDVLLTRLPEAVMTLYDHDHVDLKALEESISWADAVVIGPGLSTDETACRILEHTLKTCAVPLLIDADGLNLLAQEPRLWDLVPEKTVITPHLGEMSRLTGQPVSRLNCHLTEACRDFSRTHKVICVLKDARTVISDGEQICVNLSGNDGMATGGSGDVLSGVIGGFLAAKMTPLQAASLGCFVHGCAGDEARKVKGAYGLLASDIIQYMSKVIR</sequence>
<dbReference type="InterPro" id="IPR017953">
    <property type="entry name" value="Carbohydrate_kinase_pred_CS"/>
</dbReference>
<keyword evidence="13" id="KW-0511">Multifunctional enzyme</keyword>
<name>A0A9D1F369_9FIRM</name>
<feature type="binding site" evidence="17">
    <location>
        <begin position="411"/>
        <end position="415"/>
    </location>
    <ligand>
        <name>AMP</name>
        <dbReference type="ChEBI" id="CHEBI:456215"/>
    </ligand>
</feature>
<dbReference type="GO" id="GO:0046496">
    <property type="term" value="P:nicotinamide nucleotide metabolic process"/>
    <property type="evidence" value="ECO:0007669"/>
    <property type="project" value="UniProtKB-UniRule"/>
</dbReference>
<feature type="domain" description="YjeF C-terminal" evidence="20">
    <location>
        <begin position="223"/>
        <end position="497"/>
    </location>
</feature>
<feature type="binding site" evidence="18">
    <location>
        <position position="123"/>
    </location>
    <ligand>
        <name>K(+)</name>
        <dbReference type="ChEBI" id="CHEBI:29103"/>
    </ligand>
</feature>
<dbReference type="Proteomes" id="UP000823927">
    <property type="component" value="Unassembled WGS sequence"/>
</dbReference>
<feature type="binding site" evidence="18">
    <location>
        <position position="138"/>
    </location>
    <ligand>
        <name>(6S)-NADPHX</name>
        <dbReference type="ChEBI" id="CHEBI:64076"/>
    </ligand>
</feature>
<feature type="binding site" evidence="18">
    <location>
        <position position="156"/>
    </location>
    <ligand>
        <name>(6S)-NADPHX</name>
        <dbReference type="ChEBI" id="CHEBI:64076"/>
    </ligand>
</feature>
<dbReference type="EC" id="4.2.1.136" evidence="19"/>
<dbReference type="InterPro" id="IPR030677">
    <property type="entry name" value="Nnr"/>
</dbReference>
<evidence type="ECO:0000256" key="17">
    <source>
        <dbReference type="HAMAP-Rule" id="MF_01965"/>
    </source>
</evidence>
<feature type="binding site" evidence="18">
    <location>
        <begin position="127"/>
        <end position="133"/>
    </location>
    <ligand>
        <name>(6S)-NADPHX</name>
        <dbReference type="ChEBI" id="CHEBI:64076"/>
    </ligand>
</feature>
<comment type="caution">
    <text evidence="22">The sequence shown here is derived from an EMBL/GenBank/DDBJ whole genome shotgun (WGS) entry which is preliminary data.</text>
</comment>
<feature type="binding site" evidence="18">
    <location>
        <position position="159"/>
    </location>
    <ligand>
        <name>K(+)</name>
        <dbReference type="ChEBI" id="CHEBI:29103"/>
    </ligand>
</feature>
<evidence type="ECO:0000259" key="20">
    <source>
        <dbReference type="PROSITE" id="PS51383"/>
    </source>
</evidence>
<dbReference type="InterPro" id="IPR004443">
    <property type="entry name" value="YjeF_N_dom"/>
</dbReference>
<keyword evidence="11 18" id="KW-0413">Isomerase</keyword>
<dbReference type="InterPro" id="IPR029056">
    <property type="entry name" value="Ribokinase-like"/>
</dbReference>
<evidence type="ECO:0000256" key="18">
    <source>
        <dbReference type="HAMAP-Rule" id="MF_01966"/>
    </source>
</evidence>
<dbReference type="GO" id="GO:0110051">
    <property type="term" value="P:metabolite repair"/>
    <property type="evidence" value="ECO:0007669"/>
    <property type="project" value="TreeGrafter"/>
</dbReference>
<evidence type="ECO:0000256" key="4">
    <source>
        <dbReference type="ARBA" id="ARBA00009524"/>
    </source>
</evidence>
<keyword evidence="12 17" id="KW-0456">Lyase</keyword>
<comment type="function">
    <text evidence="14 19">Bifunctional enzyme that catalyzes the epimerization of the S- and R-forms of NAD(P)HX and the dehydration of the S-form of NAD(P)HX at the expense of ADP, which is converted to AMP. This allows the repair of both epimers of NAD(P)HX, a damaged form of NAD(P)H that is a result of enzymatic or heat-dependent hydration.</text>
</comment>
<dbReference type="Pfam" id="PF01256">
    <property type="entry name" value="Carb_kinase"/>
    <property type="match status" value="1"/>
</dbReference>
<dbReference type="CDD" id="cd01171">
    <property type="entry name" value="YXKO-related"/>
    <property type="match status" value="1"/>
</dbReference>
<dbReference type="InterPro" id="IPR000631">
    <property type="entry name" value="CARKD"/>
</dbReference>
<evidence type="ECO:0000256" key="15">
    <source>
        <dbReference type="ARBA" id="ARBA00048238"/>
    </source>
</evidence>
<evidence type="ECO:0000256" key="12">
    <source>
        <dbReference type="ARBA" id="ARBA00023239"/>
    </source>
</evidence>
<evidence type="ECO:0000256" key="1">
    <source>
        <dbReference type="ARBA" id="ARBA00000013"/>
    </source>
</evidence>
<dbReference type="NCBIfam" id="TIGR00196">
    <property type="entry name" value="yjeF_cterm"/>
    <property type="match status" value="1"/>
</dbReference>
<dbReference type="SUPFAM" id="SSF64153">
    <property type="entry name" value="YjeF N-terminal domain-like"/>
    <property type="match status" value="1"/>
</dbReference>
<evidence type="ECO:0000256" key="9">
    <source>
        <dbReference type="ARBA" id="ARBA00022958"/>
    </source>
</evidence>
<dbReference type="EMBL" id="DVIT01000016">
    <property type="protein sequence ID" value="HIS46775.1"/>
    <property type="molecule type" value="Genomic_DNA"/>
</dbReference>
<evidence type="ECO:0000256" key="6">
    <source>
        <dbReference type="ARBA" id="ARBA00022741"/>
    </source>
</evidence>
<feature type="binding site" evidence="17">
    <location>
        <position position="439"/>
    </location>
    <ligand>
        <name>AMP</name>
        <dbReference type="ChEBI" id="CHEBI:456215"/>
    </ligand>
</feature>
<dbReference type="PANTHER" id="PTHR12592:SF0">
    <property type="entry name" value="ATP-DEPENDENT (S)-NAD(P)H-HYDRATE DEHYDRATASE"/>
    <property type="match status" value="1"/>
</dbReference>
<dbReference type="PIRSF" id="PIRSF017184">
    <property type="entry name" value="Nnr"/>
    <property type="match status" value="1"/>
</dbReference>
<keyword evidence="10 17" id="KW-0520">NAD</keyword>
<evidence type="ECO:0000256" key="11">
    <source>
        <dbReference type="ARBA" id="ARBA00023235"/>
    </source>
</evidence>
<evidence type="ECO:0000256" key="19">
    <source>
        <dbReference type="PIRNR" id="PIRNR017184"/>
    </source>
</evidence>
<evidence type="ECO:0000256" key="3">
    <source>
        <dbReference type="ARBA" id="ARBA00006001"/>
    </source>
</evidence>
<dbReference type="HAMAP" id="MF_01966">
    <property type="entry name" value="NADHX_epimerase"/>
    <property type="match status" value="1"/>
</dbReference>
<dbReference type="PROSITE" id="PS51385">
    <property type="entry name" value="YJEF_N"/>
    <property type="match status" value="1"/>
</dbReference>
<evidence type="ECO:0000256" key="7">
    <source>
        <dbReference type="ARBA" id="ARBA00022840"/>
    </source>
</evidence>
<dbReference type="InterPro" id="IPR036652">
    <property type="entry name" value="YjeF_N_dom_sf"/>
</dbReference>
<evidence type="ECO:0000256" key="13">
    <source>
        <dbReference type="ARBA" id="ARBA00023268"/>
    </source>
</evidence>
<comment type="catalytic activity">
    <reaction evidence="2 18 19">
        <text>(6R)-NADPHX = (6S)-NADPHX</text>
        <dbReference type="Rhea" id="RHEA:32227"/>
        <dbReference type="ChEBI" id="CHEBI:64076"/>
        <dbReference type="ChEBI" id="CHEBI:64077"/>
        <dbReference type="EC" id="5.1.99.6"/>
    </reaction>
</comment>
<evidence type="ECO:0000256" key="2">
    <source>
        <dbReference type="ARBA" id="ARBA00000909"/>
    </source>
</evidence>
<dbReference type="HAMAP" id="MF_01965">
    <property type="entry name" value="NADHX_dehydratase"/>
    <property type="match status" value="1"/>
</dbReference>
<comment type="catalytic activity">
    <reaction evidence="1 18 19">
        <text>(6R)-NADHX = (6S)-NADHX</text>
        <dbReference type="Rhea" id="RHEA:32215"/>
        <dbReference type="ChEBI" id="CHEBI:64074"/>
        <dbReference type="ChEBI" id="CHEBI:64075"/>
        <dbReference type="EC" id="5.1.99.6"/>
    </reaction>
</comment>
<dbReference type="AlphaFoldDB" id="A0A9D1F369"/>
<feature type="binding site" evidence="18">
    <location>
        <position position="61"/>
    </location>
    <ligand>
        <name>K(+)</name>
        <dbReference type="ChEBI" id="CHEBI:29103"/>
    </ligand>
</feature>
<feature type="binding site" evidence="18">
    <location>
        <begin position="60"/>
        <end position="64"/>
    </location>
    <ligand>
        <name>(6S)-NADPHX</name>
        <dbReference type="ChEBI" id="CHEBI:64076"/>
    </ligand>
</feature>
<dbReference type="SUPFAM" id="SSF53613">
    <property type="entry name" value="Ribokinase-like"/>
    <property type="match status" value="1"/>
</dbReference>
<evidence type="ECO:0000313" key="22">
    <source>
        <dbReference type="EMBL" id="HIS46775.1"/>
    </source>
</evidence>
<keyword evidence="8 17" id="KW-0521">NADP</keyword>
<feature type="domain" description="YjeF N-terminal" evidence="21">
    <location>
        <begin position="10"/>
        <end position="213"/>
    </location>
</feature>
<comment type="similarity">
    <text evidence="17">Belongs to the NnrD/CARKD family.</text>
</comment>
<gene>
    <name evidence="17" type="primary">nnrD</name>
    <name evidence="18" type="synonym">nnrE</name>
    <name evidence="22" type="ORF">IAB46_04280</name>
</gene>
<comment type="similarity">
    <text evidence="3 19">In the N-terminal section; belongs to the NnrE/AIBP family.</text>
</comment>
<evidence type="ECO:0000256" key="16">
    <source>
        <dbReference type="ARBA" id="ARBA00049209"/>
    </source>
</evidence>
<comment type="catalytic activity">
    <reaction evidence="16 17 19">
        <text>(6S)-NADPHX + ADP = AMP + phosphate + NADPH + H(+)</text>
        <dbReference type="Rhea" id="RHEA:32235"/>
        <dbReference type="ChEBI" id="CHEBI:15378"/>
        <dbReference type="ChEBI" id="CHEBI:43474"/>
        <dbReference type="ChEBI" id="CHEBI:57783"/>
        <dbReference type="ChEBI" id="CHEBI:64076"/>
        <dbReference type="ChEBI" id="CHEBI:456215"/>
        <dbReference type="ChEBI" id="CHEBI:456216"/>
        <dbReference type="EC" id="4.2.1.136"/>
    </reaction>
</comment>
<reference evidence="22" key="1">
    <citation type="submission" date="2020-10" db="EMBL/GenBank/DDBJ databases">
        <authorList>
            <person name="Gilroy R."/>
        </authorList>
    </citation>
    <scope>NUCLEOTIDE SEQUENCE</scope>
    <source>
        <strain evidence="22">CHK178-757</strain>
    </source>
</reference>
<dbReference type="Gene3D" id="3.40.1190.20">
    <property type="match status" value="1"/>
</dbReference>